<reference evidence="1" key="1">
    <citation type="journal article" date="2015" name="Nature">
        <title>Complex archaea that bridge the gap between prokaryotes and eukaryotes.</title>
        <authorList>
            <person name="Spang A."/>
            <person name="Saw J.H."/>
            <person name="Jorgensen S.L."/>
            <person name="Zaremba-Niedzwiedzka K."/>
            <person name="Martijn J."/>
            <person name="Lind A.E."/>
            <person name="van Eijk R."/>
            <person name="Schleper C."/>
            <person name="Guy L."/>
            <person name="Ettema T.J."/>
        </authorList>
    </citation>
    <scope>NUCLEOTIDE SEQUENCE</scope>
</reference>
<dbReference type="AlphaFoldDB" id="A0A0F9WT74"/>
<comment type="caution">
    <text evidence="1">The sequence shown here is derived from an EMBL/GenBank/DDBJ whole genome shotgun (WGS) entry which is preliminary data.</text>
</comment>
<proteinExistence type="predicted"/>
<dbReference type="EMBL" id="LAZR01000206">
    <property type="protein sequence ID" value="KKN82028.1"/>
    <property type="molecule type" value="Genomic_DNA"/>
</dbReference>
<protein>
    <submittedName>
        <fullName evidence="1">Uncharacterized protein</fullName>
    </submittedName>
</protein>
<name>A0A0F9WT74_9ZZZZ</name>
<gene>
    <name evidence="1" type="ORF">LCGC14_0312950</name>
</gene>
<organism evidence="1">
    <name type="scientific">marine sediment metagenome</name>
    <dbReference type="NCBI Taxonomy" id="412755"/>
    <lineage>
        <taxon>unclassified sequences</taxon>
        <taxon>metagenomes</taxon>
        <taxon>ecological metagenomes</taxon>
    </lineage>
</organism>
<accession>A0A0F9WT74</accession>
<evidence type="ECO:0000313" key="1">
    <source>
        <dbReference type="EMBL" id="KKN82028.1"/>
    </source>
</evidence>
<sequence length="113" mass="12250">MEWTELTSQQRSGALTGLTYRITRTTISLSPDACNFLGERVRIVQDGNRIGFLPAEEGVGQRILWTGGTAAGQIVNRHRSPLRHLPSGGPLALHREATEGYGDALVGDLPLEV</sequence>